<dbReference type="Pfam" id="PF04308">
    <property type="entry name" value="RNaseH_like"/>
    <property type="match status" value="1"/>
</dbReference>
<organism evidence="1 2">
    <name type="scientific">Pseudoneobacillus rhizosphaerae</name>
    <dbReference type="NCBI Taxonomy" id="2880968"/>
    <lineage>
        <taxon>Bacteria</taxon>
        <taxon>Bacillati</taxon>
        <taxon>Bacillota</taxon>
        <taxon>Bacilli</taxon>
        <taxon>Bacillales</taxon>
        <taxon>Bacillaceae</taxon>
        <taxon>Pseudoneobacillus</taxon>
    </lineage>
</organism>
<evidence type="ECO:0008006" key="3">
    <source>
        <dbReference type="Google" id="ProtNLM"/>
    </source>
</evidence>
<protein>
    <recommendedName>
        <fullName evidence="3">RNAse</fullName>
    </recommendedName>
</protein>
<reference evidence="1" key="1">
    <citation type="submission" date="2021-10" db="EMBL/GenBank/DDBJ databases">
        <authorList>
            <person name="Criscuolo A."/>
        </authorList>
    </citation>
    <scope>NUCLEOTIDE SEQUENCE</scope>
    <source>
        <strain evidence="1">CIP111885</strain>
    </source>
</reference>
<dbReference type="RefSeq" id="WP_230495431.1">
    <property type="nucleotide sequence ID" value="NZ_CAKJTG010000004.1"/>
</dbReference>
<dbReference type="Proteomes" id="UP000789845">
    <property type="component" value="Unassembled WGS sequence"/>
</dbReference>
<gene>
    <name evidence="1" type="ORF">NEOCIP111885_00847</name>
</gene>
<dbReference type="PANTHER" id="PTHR39961:SF1">
    <property type="entry name" value="DUF458 DOMAIN-CONTAINING PROTEIN"/>
    <property type="match status" value="1"/>
</dbReference>
<sequence length="173" mass="19935">MDNYSFQNLQEDNMSFDQVFEKIKKFMKINPGGNFRLMVGTDSQVHRKQTVFITGVVIQCEGKGVWACIRKIIIPRKILHLHERISLELSLTEEIVSLFSEERKTQLIEIILPYLYQGATFTMEGHIDIGLGKRNKTSVFVNEMVSRMESIGVEPKIKPNAFVASSYANRYTR</sequence>
<proteinExistence type="predicted"/>
<keyword evidence="2" id="KW-1185">Reference proteome</keyword>
<dbReference type="EMBL" id="CAKJTG010000004">
    <property type="protein sequence ID" value="CAG9607157.1"/>
    <property type="molecule type" value="Genomic_DNA"/>
</dbReference>
<comment type="caution">
    <text evidence="1">The sequence shown here is derived from an EMBL/GenBank/DDBJ whole genome shotgun (WGS) entry which is preliminary data.</text>
</comment>
<dbReference type="AlphaFoldDB" id="A0A9C7L9A8"/>
<name>A0A9C7L9A8_9BACI</name>
<evidence type="ECO:0000313" key="1">
    <source>
        <dbReference type="EMBL" id="CAG9607157.1"/>
    </source>
</evidence>
<accession>A0A9C7L9A8</accession>
<dbReference type="InterPro" id="IPR007405">
    <property type="entry name" value="Phage_KVP40_Orf299"/>
</dbReference>
<evidence type="ECO:0000313" key="2">
    <source>
        <dbReference type="Proteomes" id="UP000789845"/>
    </source>
</evidence>
<dbReference type="PANTHER" id="PTHR39961">
    <property type="entry name" value="HYPOTHETICAL CYTOSOLIC PROTEIN"/>
    <property type="match status" value="1"/>
</dbReference>